<comment type="similarity">
    <text evidence="1 6">Belongs to the NMT family.</text>
</comment>
<dbReference type="EC" id="2.3.1.97" evidence="2 5"/>
<evidence type="ECO:0000256" key="6">
    <source>
        <dbReference type="RuleBase" id="RU004178"/>
    </source>
</evidence>
<dbReference type="InterPro" id="IPR022678">
    <property type="entry name" value="NMT_CS"/>
</dbReference>
<comment type="function">
    <text evidence="5">Adds a myristoyl group to the N-terminal glycine residue of certain cellular proteins.</text>
</comment>
<evidence type="ECO:0000256" key="7">
    <source>
        <dbReference type="SAM" id="MobiDB-lite"/>
    </source>
</evidence>
<feature type="compositionally biased region" description="Basic and acidic residues" evidence="7">
    <location>
        <begin position="26"/>
        <end position="35"/>
    </location>
</feature>
<keyword evidence="11" id="KW-1185">Reference proteome</keyword>
<gene>
    <name evidence="10" type="ORF">DdX_08937</name>
</gene>
<dbReference type="InterPro" id="IPR022677">
    <property type="entry name" value="NMT_C"/>
</dbReference>
<dbReference type="AlphaFoldDB" id="A0AAD4N165"/>
<dbReference type="PANTHER" id="PTHR11377">
    <property type="entry name" value="N-MYRISTOYL TRANSFERASE"/>
    <property type="match status" value="1"/>
</dbReference>
<proteinExistence type="inferred from homology"/>
<evidence type="ECO:0000256" key="4">
    <source>
        <dbReference type="ARBA" id="ARBA00023315"/>
    </source>
</evidence>
<evidence type="ECO:0000256" key="3">
    <source>
        <dbReference type="ARBA" id="ARBA00022679"/>
    </source>
</evidence>
<evidence type="ECO:0000259" key="8">
    <source>
        <dbReference type="Pfam" id="PF01233"/>
    </source>
</evidence>
<organism evidence="10 11">
    <name type="scientific">Ditylenchus destructor</name>
    <dbReference type="NCBI Taxonomy" id="166010"/>
    <lineage>
        <taxon>Eukaryota</taxon>
        <taxon>Metazoa</taxon>
        <taxon>Ecdysozoa</taxon>
        <taxon>Nematoda</taxon>
        <taxon>Chromadorea</taxon>
        <taxon>Rhabditida</taxon>
        <taxon>Tylenchina</taxon>
        <taxon>Tylenchomorpha</taxon>
        <taxon>Sphaerularioidea</taxon>
        <taxon>Anguinidae</taxon>
        <taxon>Anguininae</taxon>
        <taxon>Ditylenchus</taxon>
    </lineage>
</organism>
<evidence type="ECO:0000256" key="5">
    <source>
        <dbReference type="RuleBase" id="RU000586"/>
    </source>
</evidence>
<evidence type="ECO:0000256" key="2">
    <source>
        <dbReference type="ARBA" id="ARBA00012923"/>
    </source>
</evidence>
<dbReference type="Proteomes" id="UP001201812">
    <property type="component" value="Unassembled WGS sequence"/>
</dbReference>
<name>A0AAD4N165_9BILA</name>
<dbReference type="PROSITE" id="PS00976">
    <property type="entry name" value="NMT_2"/>
    <property type="match status" value="1"/>
</dbReference>
<dbReference type="InterPro" id="IPR000903">
    <property type="entry name" value="NMT"/>
</dbReference>
<evidence type="ECO:0000256" key="1">
    <source>
        <dbReference type="ARBA" id="ARBA00009469"/>
    </source>
</evidence>
<dbReference type="PROSITE" id="PS00975">
    <property type="entry name" value="NMT_1"/>
    <property type="match status" value="1"/>
</dbReference>
<evidence type="ECO:0000259" key="9">
    <source>
        <dbReference type="Pfam" id="PF02799"/>
    </source>
</evidence>
<reference evidence="10" key="1">
    <citation type="submission" date="2022-01" db="EMBL/GenBank/DDBJ databases">
        <title>Genome Sequence Resource for Two Populations of Ditylenchus destructor, the Migratory Endoparasitic Phytonematode.</title>
        <authorList>
            <person name="Zhang H."/>
            <person name="Lin R."/>
            <person name="Xie B."/>
        </authorList>
    </citation>
    <scope>NUCLEOTIDE SEQUENCE</scope>
    <source>
        <strain evidence="10">BazhouSP</strain>
    </source>
</reference>
<dbReference type="Pfam" id="PF02799">
    <property type="entry name" value="NMT_C"/>
    <property type="match status" value="1"/>
</dbReference>
<dbReference type="InterPro" id="IPR016181">
    <property type="entry name" value="Acyl_CoA_acyltransferase"/>
</dbReference>
<dbReference type="EMBL" id="JAKKPZ010000015">
    <property type="protein sequence ID" value="KAI1713424.1"/>
    <property type="molecule type" value="Genomic_DNA"/>
</dbReference>
<feature type="domain" description="Glycylpeptide N-tetradecanoyltransferase C-terminal" evidence="9">
    <location>
        <begin position="211"/>
        <end position="390"/>
    </location>
</feature>
<dbReference type="GO" id="GO:0005737">
    <property type="term" value="C:cytoplasm"/>
    <property type="evidence" value="ECO:0007669"/>
    <property type="project" value="TreeGrafter"/>
</dbReference>
<dbReference type="GO" id="GO:0004379">
    <property type="term" value="F:glycylpeptide N-tetradecanoyltransferase activity"/>
    <property type="evidence" value="ECO:0007669"/>
    <property type="project" value="UniProtKB-EC"/>
</dbReference>
<comment type="catalytic activity">
    <reaction evidence="5">
        <text>N-terminal glycyl-[protein] + tetradecanoyl-CoA = N-tetradecanoylglycyl-[protein] + CoA + H(+)</text>
        <dbReference type="Rhea" id="RHEA:15521"/>
        <dbReference type="Rhea" id="RHEA-COMP:12666"/>
        <dbReference type="Rhea" id="RHEA-COMP:12667"/>
        <dbReference type="ChEBI" id="CHEBI:15378"/>
        <dbReference type="ChEBI" id="CHEBI:57287"/>
        <dbReference type="ChEBI" id="CHEBI:57385"/>
        <dbReference type="ChEBI" id="CHEBI:64723"/>
        <dbReference type="ChEBI" id="CHEBI:133050"/>
        <dbReference type="EC" id="2.3.1.97"/>
    </reaction>
</comment>
<dbReference type="PANTHER" id="PTHR11377:SF5">
    <property type="entry name" value="GLYCYLPEPTIDE N-TETRADECANOYLTRANSFERASE"/>
    <property type="match status" value="1"/>
</dbReference>
<accession>A0AAD4N165</accession>
<dbReference type="PIRSF" id="PIRSF015892">
    <property type="entry name" value="N-myristl_transf"/>
    <property type="match status" value="1"/>
</dbReference>
<evidence type="ECO:0000313" key="10">
    <source>
        <dbReference type="EMBL" id="KAI1713424.1"/>
    </source>
</evidence>
<keyword evidence="4 5" id="KW-0012">Acyltransferase</keyword>
<feature type="domain" description="Glycylpeptide N-tetradecanoyltransferase N-terminal" evidence="8">
    <location>
        <begin position="103"/>
        <end position="197"/>
    </location>
</feature>
<sequence length="398" mass="45055">MSKDGDAQPPPEENQPAAVKKKNKKKQSDKPKDEGTSSATAIASAPDAAISADLAAELAKKIQLLQATPSAAKDISEAKQHNYQFWGTQPVPKLDEKVTENTALMAPGWFKDWHCGVRTTASSRLVAFISAVPANIRIYDKQLRMVEVNFLCVHKKLRSKRVAPVLIREVTRRVNLKGVFQATFTAGVVIPKPVGACRYWHRSLNPKKLIETNFSHIARNMTLQRTLKLYKLPDEPQLPQLVKLETRHLPQAFTLLNKYLEKYDLAPTFTQEEFEHFFLPRDNVIYSYVIENDAGVTDLISFYSLPSSVMHNPKYTHIRAAYSFYNVAASVSLSQLMNDALILAKKENFDVFNALDLMENKTILEELKFGIGDGNLQYYLYNWRCPDLQPEQIGLVLQ</sequence>
<dbReference type="SUPFAM" id="SSF55729">
    <property type="entry name" value="Acyl-CoA N-acyltransferases (Nat)"/>
    <property type="match status" value="2"/>
</dbReference>
<keyword evidence="3 5" id="KW-0808">Transferase</keyword>
<dbReference type="Pfam" id="PF01233">
    <property type="entry name" value="NMT"/>
    <property type="match status" value="1"/>
</dbReference>
<dbReference type="InterPro" id="IPR022676">
    <property type="entry name" value="NMT_N"/>
</dbReference>
<dbReference type="Gene3D" id="3.40.630.170">
    <property type="match status" value="1"/>
</dbReference>
<comment type="caution">
    <text evidence="10">The sequence shown here is derived from an EMBL/GenBank/DDBJ whole genome shotgun (WGS) entry which is preliminary data.</text>
</comment>
<feature type="region of interest" description="Disordered" evidence="7">
    <location>
        <begin position="1"/>
        <end position="44"/>
    </location>
</feature>
<evidence type="ECO:0000313" key="11">
    <source>
        <dbReference type="Proteomes" id="UP001201812"/>
    </source>
</evidence>
<protein>
    <recommendedName>
        <fullName evidence="2 5">Glycylpeptide N-tetradecanoyltransferase</fullName>
        <ecNumber evidence="2 5">2.3.1.97</ecNumber>
    </recommendedName>
</protein>